<feature type="compositionally biased region" description="Low complexity" evidence="2">
    <location>
        <begin position="344"/>
        <end position="360"/>
    </location>
</feature>
<proteinExistence type="predicted"/>
<sequence length="679" mass="75159">MLEVAQQTEKHLPRIPVQPDEATSQTGLFEGIPHVTSTVADSLKENLEPLVVDSDKVSSGLLLDKLATDNSSFKDDIFPNPNSLEDRGHTSQKRTFLDRRLVALSVAESSISSSSDDLAKQSIGTADADSSEQTRKTASDSREQPLEPEISQTTPNLTLQDAQRPKPISEPDSNKQELDPSRSQRSKSSFPSFLHKLATVPNPEPIPNTSSSSTQRTAVQYHPLPTDLPPPRSADDLEISTDIQPPDFIPTSTSNSTSISSSSLSNDDQEKKSRRKRPQNTFLMLQPIVKSGNNLSPPPPKPSSSGFTPSTLGVDSSFAKRMEETGRLRRLQSQKNIAPDATGLWPLSLSPNPSQSSLTPGKSALNGSAHPKIRLEGDVLSPHSASSVPPSFKAVQTKINELSQSDDQDALHEFLERTLRELEETQREAALVKAQSNLDKIRLEEQLKDANEEVAALRKENELQKKEIATFEKQLKNKERDVLRLSMEKQNWQEQLDTMHHRLNQAERQMRCLDHLTRSKVEARVEGVYGPTRRAKLLSPIKEPSVEVMGALSALNEEILQSANLLVENLERTKSAYPTSDDTTLARTMLGSKVTTMVQAQANDRSKAFRFLLMQVVLEVFMVNWCTSIIEGWYPKQQSFADLLIEMNSKVATSSAPRVDCGKVKIIQTNISTTVPSLV</sequence>
<feature type="compositionally biased region" description="Polar residues" evidence="2">
    <location>
        <begin position="150"/>
        <end position="161"/>
    </location>
</feature>
<dbReference type="Proteomes" id="UP000724874">
    <property type="component" value="Unassembled WGS sequence"/>
</dbReference>
<reference evidence="3" key="1">
    <citation type="submission" date="2020-11" db="EMBL/GenBank/DDBJ databases">
        <authorList>
            <consortium name="DOE Joint Genome Institute"/>
            <person name="Ahrendt S."/>
            <person name="Riley R."/>
            <person name="Andreopoulos W."/>
            <person name="LaButti K."/>
            <person name="Pangilinan J."/>
            <person name="Ruiz-duenas F.J."/>
            <person name="Barrasa J.M."/>
            <person name="Sanchez-Garcia M."/>
            <person name="Camarero S."/>
            <person name="Miyauchi S."/>
            <person name="Serrano A."/>
            <person name="Linde D."/>
            <person name="Babiker R."/>
            <person name="Drula E."/>
            <person name="Ayuso-Fernandez I."/>
            <person name="Pacheco R."/>
            <person name="Padilla G."/>
            <person name="Ferreira P."/>
            <person name="Barriuso J."/>
            <person name="Kellner H."/>
            <person name="Castanera R."/>
            <person name="Alfaro M."/>
            <person name="Ramirez L."/>
            <person name="Pisabarro A.G."/>
            <person name="Kuo A."/>
            <person name="Tritt A."/>
            <person name="Lipzen A."/>
            <person name="He G."/>
            <person name="Yan M."/>
            <person name="Ng V."/>
            <person name="Cullen D."/>
            <person name="Martin F."/>
            <person name="Rosso M.-N."/>
            <person name="Henrissat B."/>
            <person name="Hibbett D."/>
            <person name="Martinez A.T."/>
            <person name="Grigoriev I.V."/>
        </authorList>
    </citation>
    <scope>NUCLEOTIDE SEQUENCE</scope>
    <source>
        <strain evidence="3">AH 44721</strain>
    </source>
</reference>
<organism evidence="3 4">
    <name type="scientific">Gymnopilus junonius</name>
    <name type="common">Spectacular rustgill mushroom</name>
    <name type="synonym">Gymnopilus spectabilis subsp. junonius</name>
    <dbReference type="NCBI Taxonomy" id="109634"/>
    <lineage>
        <taxon>Eukaryota</taxon>
        <taxon>Fungi</taxon>
        <taxon>Dikarya</taxon>
        <taxon>Basidiomycota</taxon>
        <taxon>Agaricomycotina</taxon>
        <taxon>Agaricomycetes</taxon>
        <taxon>Agaricomycetidae</taxon>
        <taxon>Agaricales</taxon>
        <taxon>Agaricineae</taxon>
        <taxon>Hymenogastraceae</taxon>
        <taxon>Gymnopilus</taxon>
    </lineage>
</organism>
<evidence type="ECO:0000313" key="4">
    <source>
        <dbReference type="Proteomes" id="UP000724874"/>
    </source>
</evidence>
<feature type="coiled-coil region" evidence="1">
    <location>
        <begin position="405"/>
        <end position="509"/>
    </location>
</feature>
<protein>
    <submittedName>
        <fullName evidence="3">Uncharacterized protein</fullName>
    </submittedName>
</protein>
<feature type="region of interest" description="Disordered" evidence="2">
    <location>
        <begin position="341"/>
        <end position="369"/>
    </location>
</feature>
<evidence type="ECO:0000256" key="2">
    <source>
        <dbReference type="SAM" id="MobiDB-lite"/>
    </source>
</evidence>
<keyword evidence="1" id="KW-0175">Coiled coil</keyword>
<feature type="compositionally biased region" description="Polar residues" evidence="2">
    <location>
        <begin position="207"/>
        <end position="218"/>
    </location>
</feature>
<gene>
    <name evidence="3" type="ORF">CPB84DRAFT_762411</name>
</gene>
<dbReference type="EMBL" id="JADNYJ010000003">
    <property type="protein sequence ID" value="KAF8912202.1"/>
    <property type="molecule type" value="Genomic_DNA"/>
</dbReference>
<feature type="compositionally biased region" description="Basic and acidic residues" evidence="2">
    <location>
        <begin position="84"/>
        <end position="93"/>
    </location>
</feature>
<feature type="region of interest" description="Disordered" evidence="2">
    <location>
        <begin position="71"/>
        <end position="93"/>
    </location>
</feature>
<keyword evidence="4" id="KW-1185">Reference proteome</keyword>
<dbReference type="OrthoDB" id="3065671at2759"/>
<feature type="compositionally biased region" description="Basic and acidic residues" evidence="2">
    <location>
        <begin position="163"/>
        <end position="182"/>
    </location>
</feature>
<comment type="caution">
    <text evidence="3">The sequence shown here is derived from an EMBL/GenBank/DDBJ whole genome shotgun (WGS) entry which is preliminary data.</text>
</comment>
<name>A0A9P5P007_GYMJU</name>
<feature type="compositionally biased region" description="Low complexity" evidence="2">
    <location>
        <begin position="251"/>
        <end position="265"/>
    </location>
</feature>
<feature type="compositionally biased region" description="Low complexity" evidence="2">
    <location>
        <begin position="183"/>
        <end position="193"/>
    </location>
</feature>
<feature type="compositionally biased region" description="Basic and acidic residues" evidence="2">
    <location>
        <begin position="132"/>
        <end position="145"/>
    </location>
</feature>
<evidence type="ECO:0000313" key="3">
    <source>
        <dbReference type="EMBL" id="KAF8912202.1"/>
    </source>
</evidence>
<feature type="region of interest" description="Disordered" evidence="2">
    <location>
        <begin position="108"/>
        <end position="314"/>
    </location>
</feature>
<evidence type="ECO:0000256" key="1">
    <source>
        <dbReference type="SAM" id="Coils"/>
    </source>
</evidence>
<feature type="region of interest" description="Disordered" evidence="2">
    <location>
        <begin position="1"/>
        <end position="28"/>
    </location>
</feature>
<dbReference type="AlphaFoldDB" id="A0A9P5P007"/>
<accession>A0A9P5P007</accession>